<dbReference type="Pfam" id="PF00144">
    <property type="entry name" value="Beta-lactamase"/>
    <property type="match status" value="1"/>
</dbReference>
<evidence type="ECO:0000256" key="2">
    <source>
        <dbReference type="ARBA" id="ARBA00007840"/>
    </source>
</evidence>
<dbReference type="NCBIfam" id="NF033085">
    <property type="entry name" value="bla_class_C"/>
    <property type="match status" value="1"/>
</dbReference>
<feature type="domain" description="Beta-lactamase-related" evidence="8">
    <location>
        <begin position="39"/>
        <end position="379"/>
    </location>
</feature>
<dbReference type="InterPro" id="IPR050491">
    <property type="entry name" value="AmpC-like"/>
</dbReference>
<gene>
    <name evidence="9" type="ORF">BHC47_04950</name>
</gene>
<dbReference type="PANTHER" id="PTHR46825:SF8">
    <property type="entry name" value="BETA-LACTAMASE-RELATED"/>
    <property type="match status" value="1"/>
</dbReference>
<dbReference type="GO" id="GO:0008800">
    <property type="term" value="F:beta-lactamase activity"/>
    <property type="evidence" value="ECO:0007669"/>
    <property type="project" value="UniProtKB-UniRule"/>
</dbReference>
<organism evidence="9 10">
    <name type="scientific">Snodgrassella alvi</name>
    <dbReference type="NCBI Taxonomy" id="1196083"/>
    <lineage>
        <taxon>Bacteria</taxon>
        <taxon>Pseudomonadati</taxon>
        <taxon>Pseudomonadota</taxon>
        <taxon>Betaproteobacteria</taxon>
        <taxon>Neisseriales</taxon>
        <taxon>Neisseriaceae</taxon>
        <taxon>Snodgrassella</taxon>
    </lineage>
</organism>
<protein>
    <recommendedName>
        <fullName evidence="3 6">Beta-lactamase</fullName>
        <ecNumber evidence="3 6">3.5.2.6</ecNumber>
    </recommendedName>
</protein>
<comment type="catalytic activity">
    <reaction evidence="1 6">
        <text>a beta-lactam + H2O = a substituted beta-amino acid</text>
        <dbReference type="Rhea" id="RHEA:20401"/>
        <dbReference type="ChEBI" id="CHEBI:15377"/>
        <dbReference type="ChEBI" id="CHEBI:35627"/>
        <dbReference type="ChEBI" id="CHEBI:140347"/>
        <dbReference type="EC" id="3.5.2.6"/>
    </reaction>
</comment>
<evidence type="ECO:0000256" key="4">
    <source>
        <dbReference type="ARBA" id="ARBA00022801"/>
    </source>
</evidence>
<evidence type="ECO:0000256" key="3">
    <source>
        <dbReference type="ARBA" id="ARBA00012865"/>
    </source>
</evidence>
<accession>A0A2N9Y474</accession>
<dbReference type="GO" id="GO:0046677">
    <property type="term" value="P:response to antibiotic"/>
    <property type="evidence" value="ECO:0007669"/>
    <property type="project" value="UniProtKB-UniRule"/>
</dbReference>
<dbReference type="InterPro" id="IPR001586">
    <property type="entry name" value="Beta-lactam_class-C_AS"/>
</dbReference>
<feature type="signal peptide" evidence="7">
    <location>
        <begin position="1"/>
        <end position="22"/>
    </location>
</feature>
<keyword evidence="7" id="KW-0732">Signal</keyword>
<feature type="chain" id="PRO_5014770485" description="Beta-lactamase" evidence="7">
    <location>
        <begin position="23"/>
        <end position="385"/>
    </location>
</feature>
<dbReference type="RefSeq" id="WP_100116767.1">
    <property type="nucleotide sequence ID" value="NZ_MEIV01000051.1"/>
</dbReference>
<dbReference type="EMBL" id="MEIV01000051">
    <property type="protein sequence ID" value="PIT62441.1"/>
    <property type="molecule type" value="Genomic_DNA"/>
</dbReference>
<dbReference type="Proteomes" id="UP000231094">
    <property type="component" value="Unassembled WGS sequence"/>
</dbReference>
<dbReference type="PANTHER" id="PTHR46825">
    <property type="entry name" value="D-ALANYL-D-ALANINE-CARBOXYPEPTIDASE/ENDOPEPTIDASE AMPH"/>
    <property type="match status" value="1"/>
</dbReference>
<keyword evidence="5 6" id="KW-0046">Antibiotic resistance</keyword>
<comment type="similarity">
    <text evidence="2 6">Belongs to the class-C beta-lactamase family.</text>
</comment>
<keyword evidence="4 6" id="KW-0378">Hydrolase</keyword>
<dbReference type="GO" id="GO:0017001">
    <property type="term" value="P:antibiotic catabolic process"/>
    <property type="evidence" value="ECO:0007669"/>
    <property type="project" value="InterPro"/>
</dbReference>
<name>A0A2N9Y474_9NEIS</name>
<evidence type="ECO:0000256" key="5">
    <source>
        <dbReference type="ARBA" id="ARBA00023251"/>
    </source>
</evidence>
<evidence type="ECO:0000256" key="6">
    <source>
        <dbReference type="RuleBase" id="RU361140"/>
    </source>
</evidence>
<dbReference type="Gene3D" id="3.40.710.10">
    <property type="entry name" value="DD-peptidase/beta-lactamase superfamily"/>
    <property type="match status" value="1"/>
</dbReference>
<dbReference type="SUPFAM" id="SSF56601">
    <property type="entry name" value="beta-lactamase/transpeptidase-like"/>
    <property type="match status" value="1"/>
</dbReference>
<evidence type="ECO:0000313" key="10">
    <source>
        <dbReference type="Proteomes" id="UP000231094"/>
    </source>
</evidence>
<evidence type="ECO:0000256" key="1">
    <source>
        <dbReference type="ARBA" id="ARBA00001526"/>
    </source>
</evidence>
<dbReference type="EC" id="3.5.2.6" evidence="3 6"/>
<evidence type="ECO:0000259" key="8">
    <source>
        <dbReference type="Pfam" id="PF00144"/>
    </source>
</evidence>
<sequence>MKKLLLLLTAIFYSFFSVNVSSGTTKIKYDEIKNITDMTISQAMEKNQIPGVAVAIVHNGQIYLFNYGLSDIEQKKPVTDSTIFEIGSVSKTFTATLATYAEVKNKLHLTDRIENYIPELKGTPFGEVKLLNLGTHTTGGLPLQVPDEIQNMEQLIKYFHNWKPEKPIGTIRTYANPSIGTLGWIAGKSLNLDFSTAINQILFKPLKLTNTYFSIPEEKLKNYAWGYTKDNKPIHVNPGLLDNESYGIKTTATDLAIFLKANMNEIDLSDSLKKALNSTRKGYFKVGKMTQDLVWEEYQMPVNLQTLEEGNSNSIILNPTPVIENDPIKINNNVWINKTGSTNGFGAYIAFVPDKQFGIVILANKNYPNAERIKSAYKIYHTLFN</sequence>
<dbReference type="GO" id="GO:0030288">
    <property type="term" value="C:outer membrane-bounded periplasmic space"/>
    <property type="evidence" value="ECO:0007669"/>
    <property type="project" value="InterPro"/>
</dbReference>
<evidence type="ECO:0000256" key="7">
    <source>
        <dbReference type="SAM" id="SignalP"/>
    </source>
</evidence>
<comment type="caution">
    <text evidence="9">The sequence shown here is derived from an EMBL/GenBank/DDBJ whole genome shotgun (WGS) entry which is preliminary data.</text>
</comment>
<proteinExistence type="inferred from homology"/>
<dbReference type="InterPro" id="IPR001466">
    <property type="entry name" value="Beta-lactam-related"/>
</dbReference>
<dbReference type="AlphaFoldDB" id="A0A2N9Y474"/>
<reference evidence="9 10" key="1">
    <citation type="journal article" date="2017" name="MBio">
        <title>Type VI secretion-mediated competition in the bee gut microbiome.</title>
        <authorList>
            <person name="Steele M.I."/>
            <person name="Kwong W.K."/>
            <person name="Powell J.E."/>
            <person name="Whiteley M."/>
            <person name="Moran N.A."/>
        </authorList>
    </citation>
    <scope>NUCLEOTIDE SEQUENCE [LARGE SCALE GENOMIC DNA]</scope>
    <source>
        <strain evidence="9 10">PEB0171</strain>
    </source>
</reference>
<dbReference type="PROSITE" id="PS00336">
    <property type="entry name" value="BETA_LACTAMASE_C"/>
    <property type="match status" value="1"/>
</dbReference>
<evidence type="ECO:0000313" key="9">
    <source>
        <dbReference type="EMBL" id="PIT62441.1"/>
    </source>
</evidence>
<dbReference type="InterPro" id="IPR058136">
    <property type="entry name" value="AmpC"/>
</dbReference>
<dbReference type="InterPro" id="IPR012338">
    <property type="entry name" value="Beta-lactam/transpept-like"/>
</dbReference>